<dbReference type="InterPro" id="IPR006140">
    <property type="entry name" value="D-isomer_DH_NAD-bd"/>
</dbReference>
<evidence type="ECO:0000256" key="5">
    <source>
        <dbReference type="SAM" id="MobiDB-lite"/>
    </source>
</evidence>
<evidence type="ECO:0000259" key="6">
    <source>
        <dbReference type="Pfam" id="PF00389"/>
    </source>
</evidence>
<organism evidence="8 9">
    <name type="scientific">Streptomyces albospinus</name>
    <dbReference type="NCBI Taxonomy" id="285515"/>
    <lineage>
        <taxon>Bacteria</taxon>
        <taxon>Bacillati</taxon>
        <taxon>Actinomycetota</taxon>
        <taxon>Actinomycetes</taxon>
        <taxon>Kitasatosporales</taxon>
        <taxon>Streptomycetaceae</taxon>
        <taxon>Streptomyces</taxon>
    </lineage>
</organism>
<evidence type="ECO:0000256" key="4">
    <source>
        <dbReference type="RuleBase" id="RU003719"/>
    </source>
</evidence>
<dbReference type="Proteomes" id="UP000654471">
    <property type="component" value="Unassembled WGS sequence"/>
</dbReference>
<dbReference type="SUPFAM" id="SSF51735">
    <property type="entry name" value="NAD(P)-binding Rossmann-fold domains"/>
    <property type="match status" value="1"/>
</dbReference>
<feature type="compositionally biased region" description="Pro residues" evidence="5">
    <location>
        <begin position="1"/>
        <end position="10"/>
    </location>
</feature>
<dbReference type="InterPro" id="IPR050857">
    <property type="entry name" value="D-2-hydroxyacid_DH"/>
</dbReference>
<proteinExistence type="inferred from homology"/>
<dbReference type="PANTHER" id="PTHR42789:SF1">
    <property type="entry name" value="D-ISOMER SPECIFIC 2-HYDROXYACID DEHYDROGENASE FAMILY PROTEIN (AFU_ORTHOLOGUE AFUA_6G10090)"/>
    <property type="match status" value="1"/>
</dbReference>
<feature type="region of interest" description="Disordered" evidence="5">
    <location>
        <begin position="1"/>
        <end position="105"/>
    </location>
</feature>
<feature type="domain" description="D-isomer specific 2-hydroxyacid dehydrogenase NAD-binding" evidence="7">
    <location>
        <begin position="265"/>
        <end position="439"/>
    </location>
</feature>
<feature type="compositionally biased region" description="Gly residues" evidence="5">
    <location>
        <begin position="44"/>
        <end position="59"/>
    </location>
</feature>
<comment type="caution">
    <text evidence="8">The sequence shown here is derived from an EMBL/GenBank/DDBJ whole genome shotgun (WGS) entry which is preliminary data.</text>
</comment>
<evidence type="ECO:0000256" key="1">
    <source>
        <dbReference type="ARBA" id="ARBA00005854"/>
    </source>
</evidence>
<gene>
    <name evidence="8" type="ORF">GCM10010211_60430</name>
</gene>
<evidence type="ECO:0000259" key="7">
    <source>
        <dbReference type="Pfam" id="PF02826"/>
    </source>
</evidence>
<dbReference type="CDD" id="cd12169">
    <property type="entry name" value="PGDH_like_1"/>
    <property type="match status" value="1"/>
</dbReference>
<evidence type="ECO:0000256" key="3">
    <source>
        <dbReference type="ARBA" id="ARBA00023027"/>
    </source>
</evidence>
<dbReference type="Gene3D" id="3.40.50.720">
    <property type="entry name" value="NAD(P)-binding Rossmann-like Domain"/>
    <property type="match status" value="2"/>
</dbReference>
<sequence>MTPPATPPTTPSATPSATPPASPATILAGAPTPQPSARREAGPEGAGGTGAHGGTGAPAGTGTEPTKNAGAEPAKGTGTKPARGTGTEPVAGTGTEPIAGTDTEPVADTEQVAGTGAEAVDVAVDVAVGVDVDVAGTDAEPARGTRSAGPSSVPRCAVLDDYQGVALSMADWSPLAGAVDVRVLREPFRSEDEVVEAIGDFEIVVAMRERTPFPASLLARLPRLRLLITSGMRNASFDLEAAARHGVTVCGTASNTEPPVELTWALILGLARNIVTESTAMRAGGPWQSTVGADLHGRTLGLLGLGKIGTRVARIGQAFGMDVVAWSRHLTAERAAEAGVRATATKEELLETSDFVSVHLVLSDRTRGLLGAPELRRMRPTGYLINTSRAAIVDQPALLQALREHWIAGAGLDVYDHEPLPADAPLRTLPNVLALPHLGYVTRRNYEGYFREAVENITAYLKGTPIRRLG</sequence>
<evidence type="ECO:0008006" key="10">
    <source>
        <dbReference type="Google" id="ProtNLM"/>
    </source>
</evidence>
<keyword evidence="3" id="KW-0520">NAD</keyword>
<dbReference type="Pfam" id="PF02826">
    <property type="entry name" value="2-Hacid_dh_C"/>
    <property type="match status" value="1"/>
</dbReference>
<dbReference type="Pfam" id="PF00389">
    <property type="entry name" value="2-Hacid_dh"/>
    <property type="match status" value="1"/>
</dbReference>
<evidence type="ECO:0000313" key="9">
    <source>
        <dbReference type="Proteomes" id="UP000654471"/>
    </source>
</evidence>
<keyword evidence="2 4" id="KW-0560">Oxidoreductase</keyword>
<reference evidence="9" key="1">
    <citation type="journal article" date="2019" name="Int. J. Syst. Evol. Microbiol.">
        <title>The Global Catalogue of Microorganisms (GCM) 10K type strain sequencing project: providing services to taxonomists for standard genome sequencing and annotation.</title>
        <authorList>
            <consortium name="The Broad Institute Genomics Platform"/>
            <consortium name="The Broad Institute Genome Sequencing Center for Infectious Disease"/>
            <person name="Wu L."/>
            <person name="Ma J."/>
        </authorList>
    </citation>
    <scope>NUCLEOTIDE SEQUENCE [LARGE SCALE GENOMIC DNA]</scope>
    <source>
        <strain evidence="9">JCM 3399</strain>
    </source>
</reference>
<dbReference type="EMBL" id="BMRP01000028">
    <property type="protein sequence ID" value="GGU86305.1"/>
    <property type="molecule type" value="Genomic_DNA"/>
</dbReference>
<keyword evidence="9" id="KW-1185">Reference proteome</keyword>
<comment type="similarity">
    <text evidence="1 4">Belongs to the D-isomer specific 2-hydroxyacid dehydrogenase family.</text>
</comment>
<dbReference type="SUPFAM" id="SSF52283">
    <property type="entry name" value="Formate/glycerate dehydrogenase catalytic domain-like"/>
    <property type="match status" value="1"/>
</dbReference>
<name>A0ABQ2VJE8_9ACTN</name>
<evidence type="ECO:0000256" key="2">
    <source>
        <dbReference type="ARBA" id="ARBA00023002"/>
    </source>
</evidence>
<protein>
    <recommendedName>
        <fullName evidence="10">2-hydroxyacid dehydrogenase</fullName>
    </recommendedName>
</protein>
<evidence type="ECO:0000313" key="8">
    <source>
        <dbReference type="EMBL" id="GGU86305.1"/>
    </source>
</evidence>
<accession>A0ABQ2VJE8</accession>
<dbReference type="InterPro" id="IPR036291">
    <property type="entry name" value="NAD(P)-bd_dom_sf"/>
</dbReference>
<dbReference type="InterPro" id="IPR006139">
    <property type="entry name" value="D-isomer_2_OHA_DH_cat_dom"/>
</dbReference>
<dbReference type="PANTHER" id="PTHR42789">
    <property type="entry name" value="D-ISOMER SPECIFIC 2-HYDROXYACID DEHYDROGENASE FAMILY PROTEIN (AFU_ORTHOLOGUE AFUA_6G10090)"/>
    <property type="match status" value="1"/>
</dbReference>
<feature type="domain" description="D-isomer specific 2-hydroxyacid dehydrogenase catalytic" evidence="6">
    <location>
        <begin position="179"/>
        <end position="466"/>
    </location>
</feature>